<dbReference type="RefSeq" id="XP_040584535.1">
    <property type="nucleotide sequence ID" value="XM_040728601.1"/>
</dbReference>
<evidence type="ECO:0000313" key="2">
    <source>
        <dbReference type="Proteomes" id="UP000886700"/>
    </source>
</evidence>
<accession>A0ABM2W9J5</accession>
<protein>
    <submittedName>
        <fullName evidence="3 4">Protein FMC1 homolog isoform X2</fullName>
    </submittedName>
</protein>
<feature type="compositionally biased region" description="Polar residues" evidence="1">
    <location>
        <begin position="39"/>
        <end position="49"/>
    </location>
</feature>
<evidence type="ECO:0000313" key="3">
    <source>
        <dbReference type="RefSeq" id="XP_040584534.1"/>
    </source>
</evidence>
<sequence>MALAQQPEPETDRPPHKRPLTTSKPWRVAHGKRPGFSGKTLNRGENQSAEGREGQPSRRVWLCIPAGAFSRRRRPSPLRNHTSPVRSCAEPNMSFTSKLLPISASCGASGNT</sequence>
<feature type="region of interest" description="Disordered" evidence="1">
    <location>
        <begin position="1"/>
        <end position="58"/>
    </location>
</feature>
<dbReference type="GeneID" id="101823533"/>
<gene>
    <name evidence="3 4" type="primary">Fmc1</name>
</gene>
<name>A0ABM2W9J5_MESAU</name>
<proteinExistence type="predicted"/>
<reference evidence="3 4" key="1">
    <citation type="submission" date="2025-05" db="UniProtKB">
        <authorList>
            <consortium name="RefSeq"/>
        </authorList>
    </citation>
    <scope>IDENTIFICATION</scope>
    <source>
        <tissue evidence="3 4">Liver</tissue>
    </source>
</reference>
<dbReference type="Proteomes" id="UP000886700">
    <property type="component" value="Unplaced"/>
</dbReference>
<keyword evidence="2" id="KW-1185">Reference proteome</keyword>
<evidence type="ECO:0000256" key="1">
    <source>
        <dbReference type="SAM" id="MobiDB-lite"/>
    </source>
</evidence>
<evidence type="ECO:0000313" key="4">
    <source>
        <dbReference type="RefSeq" id="XP_040584535.1"/>
    </source>
</evidence>
<dbReference type="RefSeq" id="XP_040584534.1">
    <property type="nucleotide sequence ID" value="XM_040728600.1"/>
</dbReference>
<organism evidence="2 4">
    <name type="scientific">Mesocricetus auratus</name>
    <name type="common">Golden hamster</name>
    <dbReference type="NCBI Taxonomy" id="10036"/>
    <lineage>
        <taxon>Eukaryota</taxon>
        <taxon>Metazoa</taxon>
        <taxon>Chordata</taxon>
        <taxon>Craniata</taxon>
        <taxon>Vertebrata</taxon>
        <taxon>Euteleostomi</taxon>
        <taxon>Mammalia</taxon>
        <taxon>Eutheria</taxon>
        <taxon>Euarchontoglires</taxon>
        <taxon>Glires</taxon>
        <taxon>Rodentia</taxon>
        <taxon>Myomorpha</taxon>
        <taxon>Muroidea</taxon>
        <taxon>Cricetidae</taxon>
        <taxon>Cricetinae</taxon>
        <taxon>Mesocricetus</taxon>
    </lineage>
</organism>